<gene>
    <name evidence="3" type="ORF">AZ78_2893</name>
</gene>
<dbReference type="SMART" id="SM00989">
    <property type="entry name" value="V4R"/>
    <property type="match status" value="1"/>
</dbReference>
<accession>A0A108UA32</accession>
<dbReference type="Pfam" id="PF02830">
    <property type="entry name" value="V4R"/>
    <property type="match status" value="1"/>
</dbReference>
<feature type="compositionally biased region" description="Pro residues" evidence="1">
    <location>
        <begin position="78"/>
        <end position="88"/>
    </location>
</feature>
<sequence length="274" mass="29546">MVDVEFRVVSDRRDGLLLALGQVVIANGFTLLRQRMLNSEEGVVLVMVVRGPAEALLMLEERLGTHHLVQSFEASPYEPAPAAAPTPAPAARNGASTHAPAAAAPSANTAPASYAAPSATATATAAPIDTQRVETLLPQLARNYPNILLQLVALERELPPTQREATLRYIGQRVGAWVYKRDFALGGQLPLADSVRRIALPAMRQLVQAELHEDVLKVRNSPFCHRGETGECCHFLRGMLGGLLEGQHGADGVRVVESQCRNTGAESCRFEFEA</sequence>
<dbReference type="RefSeq" id="WP_036103483.1">
    <property type="nucleotide sequence ID" value="NZ_JAJA02000001.1"/>
</dbReference>
<evidence type="ECO:0000256" key="1">
    <source>
        <dbReference type="SAM" id="MobiDB-lite"/>
    </source>
</evidence>
<keyword evidence="4" id="KW-1185">Reference proteome</keyword>
<name>A0A108UA32_9GAMM</name>
<evidence type="ECO:0000313" key="4">
    <source>
        <dbReference type="Proteomes" id="UP000023435"/>
    </source>
</evidence>
<dbReference type="SUPFAM" id="SSF111126">
    <property type="entry name" value="Ligand-binding domain in the NO signalling and Golgi transport"/>
    <property type="match status" value="1"/>
</dbReference>
<dbReference type="EMBL" id="JAJA02000001">
    <property type="protein sequence ID" value="KWS05342.1"/>
    <property type="molecule type" value="Genomic_DNA"/>
</dbReference>
<organism evidence="3 4">
    <name type="scientific">Lysobacter capsici AZ78</name>
    <dbReference type="NCBI Taxonomy" id="1444315"/>
    <lineage>
        <taxon>Bacteria</taxon>
        <taxon>Pseudomonadati</taxon>
        <taxon>Pseudomonadota</taxon>
        <taxon>Gammaproteobacteria</taxon>
        <taxon>Lysobacterales</taxon>
        <taxon>Lysobacteraceae</taxon>
        <taxon>Lysobacter</taxon>
    </lineage>
</organism>
<evidence type="ECO:0000259" key="2">
    <source>
        <dbReference type="SMART" id="SM00989"/>
    </source>
</evidence>
<dbReference type="InterPro" id="IPR004096">
    <property type="entry name" value="V4R"/>
</dbReference>
<dbReference type="Gene3D" id="3.30.1380.20">
    <property type="entry name" value="Trafficking protein particle complex subunit 3"/>
    <property type="match status" value="1"/>
</dbReference>
<feature type="region of interest" description="Disordered" evidence="1">
    <location>
        <begin position="77"/>
        <end position="104"/>
    </location>
</feature>
<dbReference type="InterPro" id="IPR024096">
    <property type="entry name" value="NO_sig/Golgi_transp_ligand-bd"/>
</dbReference>
<feature type="compositionally biased region" description="Low complexity" evidence="1">
    <location>
        <begin position="89"/>
        <end position="104"/>
    </location>
</feature>
<evidence type="ECO:0000313" key="3">
    <source>
        <dbReference type="EMBL" id="KWS05342.1"/>
    </source>
</evidence>
<dbReference type="AlphaFoldDB" id="A0A108UA32"/>
<protein>
    <recommendedName>
        <fullName evidence="2">4-vinyl reductase 4VR domain-containing protein</fullName>
    </recommendedName>
</protein>
<comment type="caution">
    <text evidence="3">The sequence shown here is derived from an EMBL/GenBank/DDBJ whole genome shotgun (WGS) entry which is preliminary data.</text>
</comment>
<reference evidence="3 4" key="1">
    <citation type="journal article" date="2014" name="Genome Announc.">
        <title>Draft Genome Sequence of Lysobacter capsici AZ78, a Bacterium Antagonistic to Plant-Pathogenic Oomycetes.</title>
        <authorList>
            <person name="Puopolo G."/>
            <person name="Sonego P."/>
            <person name="Engelen K."/>
            <person name="Pertot I."/>
        </authorList>
    </citation>
    <scope>NUCLEOTIDE SEQUENCE [LARGE SCALE GENOMIC DNA]</scope>
    <source>
        <strain evidence="3 4">AZ78</strain>
    </source>
</reference>
<feature type="domain" description="4-vinyl reductase 4VR" evidence="2">
    <location>
        <begin position="213"/>
        <end position="274"/>
    </location>
</feature>
<dbReference type="OrthoDB" id="6656431at2"/>
<proteinExistence type="predicted"/>
<dbReference type="Proteomes" id="UP000023435">
    <property type="component" value="Unassembled WGS sequence"/>
</dbReference>